<keyword evidence="2" id="KW-1185">Reference proteome</keyword>
<dbReference type="KEGG" id="clup:CLUP02_17732"/>
<dbReference type="EMBL" id="CP019472">
    <property type="protein sequence ID" value="UQC76219.1"/>
    <property type="molecule type" value="Genomic_DNA"/>
</dbReference>
<protein>
    <recommendedName>
        <fullName evidence="3">F-box domain-containing protein</fullName>
    </recommendedName>
</protein>
<dbReference type="SUPFAM" id="SSF52047">
    <property type="entry name" value="RNI-like"/>
    <property type="match status" value="1"/>
</dbReference>
<evidence type="ECO:0000313" key="1">
    <source>
        <dbReference type="EMBL" id="UQC76219.1"/>
    </source>
</evidence>
<dbReference type="RefSeq" id="XP_049137861.1">
    <property type="nucleotide sequence ID" value="XM_049296637.1"/>
</dbReference>
<evidence type="ECO:0008006" key="3">
    <source>
        <dbReference type="Google" id="ProtNLM"/>
    </source>
</evidence>
<accession>A0A9Q8SF40</accession>
<sequence>MSRLKWTLDTLPRELLVNICEILYYDDRAPSLASFSAVNKTCRDAAIGILVRNIDFIIDDDEFPGVWHSLRLNTLSCELMLRKNDLLSQVRQISIWGEPPTPGKDYANGTYLTENRYDSRQSGWKQGRMFAAEVAEDDARKMDDCNLVGTRNYWEGYANCQWTYDSSSAWSPIARLIKELSNLSDILFTCPTQFPPSLFATLKQYHPRCRIHLPTFNLLSLRDSRPDEYELDLVHSPNLYSIDCSHFHIYPAVNQLNTTVMRMLTRTAPGLQKVRVAYDSTQDAPYELHEISWSGAKGLDSCFPQHRKSLRTFHLTWDPQLSDYSLLCKWGRFIDFDALRILRLPEPLGPQGLELLDTYSFPFLKNLVLNIFNLSSMNDPGYERERLITQFIDRRTKLWTLEVIGWNSFHFGKLFSPSCSFALRTLDLQSNRYYTTDPFNAQAIALIAQRWPLIEDLAIRVRRSKGDEEEMAIYVALGKLRRLRKLSLRLMPMQRGWQFPQNRRTLSLPATAAPGEVNGDATVDRLNPNYREEYRDLLINVAVDETLACAIFHAISTEGGTFQHQNLEKLELRVDDWSWAEQLQGKGQEVRAFCSILGRPWDVRRDHRFNHRSEVSALLVGDKFNTWRATAGMVPGLVEGLLHEVFREIWPRAEGSGPEARHSWQTDWKSFPLSAYGHRS</sequence>
<organism evidence="1 2">
    <name type="scientific">Colletotrichum lupini</name>
    <dbReference type="NCBI Taxonomy" id="145971"/>
    <lineage>
        <taxon>Eukaryota</taxon>
        <taxon>Fungi</taxon>
        <taxon>Dikarya</taxon>
        <taxon>Ascomycota</taxon>
        <taxon>Pezizomycotina</taxon>
        <taxon>Sordariomycetes</taxon>
        <taxon>Hypocreomycetidae</taxon>
        <taxon>Glomerellales</taxon>
        <taxon>Glomerellaceae</taxon>
        <taxon>Colletotrichum</taxon>
        <taxon>Colletotrichum acutatum species complex</taxon>
    </lineage>
</organism>
<dbReference type="GeneID" id="73351647"/>
<gene>
    <name evidence="1" type="ORF">CLUP02_17732</name>
</gene>
<evidence type="ECO:0000313" key="2">
    <source>
        <dbReference type="Proteomes" id="UP000830671"/>
    </source>
</evidence>
<reference evidence="1" key="1">
    <citation type="journal article" date="2021" name="Mol. Plant Microbe Interact.">
        <title>Complete Genome Sequence of the Plant-Pathogenic Fungus Colletotrichum lupini.</title>
        <authorList>
            <person name="Baroncelli R."/>
            <person name="Pensec F."/>
            <person name="Da Lio D."/>
            <person name="Boufleur T."/>
            <person name="Vicente I."/>
            <person name="Sarrocco S."/>
            <person name="Picot A."/>
            <person name="Baraldi E."/>
            <person name="Sukno S."/>
            <person name="Thon M."/>
            <person name="Le Floch G."/>
        </authorList>
    </citation>
    <scope>NUCLEOTIDE SEQUENCE</scope>
    <source>
        <strain evidence="1">IMI 504893</strain>
    </source>
</reference>
<name>A0A9Q8SF40_9PEZI</name>
<proteinExistence type="predicted"/>
<dbReference type="AlphaFoldDB" id="A0A9Q8SF40"/>
<dbReference type="Proteomes" id="UP000830671">
    <property type="component" value="Chromosome 10"/>
</dbReference>